<dbReference type="AlphaFoldDB" id="A0AAE0FRQ5"/>
<dbReference type="CDD" id="cd00487">
    <property type="entry name" value="Pep_deformylase"/>
    <property type="match status" value="1"/>
</dbReference>
<proteinExistence type="inferred from homology"/>
<evidence type="ECO:0000256" key="9">
    <source>
        <dbReference type="ARBA" id="ARBA00022946"/>
    </source>
</evidence>
<dbReference type="GO" id="GO:0042586">
    <property type="term" value="F:peptide deformylase activity"/>
    <property type="evidence" value="ECO:0007669"/>
    <property type="project" value="UniProtKB-EC"/>
</dbReference>
<evidence type="ECO:0000313" key="13">
    <source>
        <dbReference type="Proteomes" id="UP001190700"/>
    </source>
</evidence>
<dbReference type="GO" id="GO:0009507">
    <property type="term" value="C:chloroplast"/>
    <property type="evidence" value="ECO:0007669"/>
    <property type="project" value="UniProtKB-SubCell"/>
</dbReference>
<organism evidence="12 13">
    <name type="scientific">Cymbomonas tetramitiformis</name>
    <dbReference type="NCBI Taxonomy" id="36881"/>
    <lineage>
        <taxon>Eukaryota</taxon>
        <taxon>Viridiplantae</taxon>
        <taxon>Chlorophyta</taxon>
        <taxon>Pyramimonadophyceae</taxon>
        <taxon>Pyramimonadales</taxon>
        <taxon>Pyramimonadaceae</taxon>
        <taxon>Cymbomonas</taxon>
    </lineage>
</organism>
<keyword evidence="13" id="KW-1185">Reference proteome</keyword>
<keyword evidence="10" id="KW-0408">Iron</keyword>
<dbReference type="HAMAP" id="MF_00163">
    <property type="entry name" value="Pep_deformylase"/>
    <property type="match status" value="1"/>
</dbReference>
<dbReference type="Gene3D" id="3.90.45.10">
    <property type="entry name" value="Peptide deformylase"/>
    <property type="match status" value="1"/>
</dbReference>
<comment type="function">
    <text evidence="11">Removes the formyl group from the N-terminal Met of newly synthesized proteins.</text>
</comment>
<keyword evidence="4 11" id="KW-0150">Chloroplast</keyword>
<evidence type="ECO:0000256" key="5">
    <source>
        <dbReference type="ARBA" id="ARBA00022640"/>
    </source>
</evidence>
<dbReference type="InterPro" id="IPR036821">
    <property type="entry name" value="Peptide_deformylase_sf"/>
</dbReference>
<comment type="catalytic activity">
    <reaction evidence="11">
        <text>N-terminal N-formyl-L-methionyl-[peptide] + H2O = N-terminal L-methionyl-[peptide] + formate</text>
        <dbReference type="Rhea" id="RHEA:24420"/>
        <dbReference type="Rhea" id="RHEA-COMP:10639"/>
        <dbReference type="Rhea" id="RHEA-COMP:10640"/>
        <dbReference type="ChEBI" id="CHEBI:15377"/>
        <dbReference type="ChEBI" id="CHEBI:15740"/>
        <dbReference type="ChEBI" id="CHEBI:49298"/>
        <dbReference type="ChEBI" id="CHEBI:64731"/>
        <dbReference type="EC" id="3.5.1.88"/>
    </reaction>
</comment>
<evidence type="ECO:0000256" key="6">
    <source>
        <dbReference type="ARBA" id="ARBA00022723"/>
    </source>
</evidence>
<keyword evidence="9 11" id="KW-0809">Transit peptide</keyword>
<dbReference type="EMBL" id="LGRX02014327">
    <property type="protein sequence ID" value="KAK3264832.1"/>
    <property type="molecule type" value="Genomic_DNA"/>
</dbReference>
<dbReference type="GO" id="GO:0006412">
    <property type="term" value="P:translation"/>
    <property type="evidence" value="ECO:0007669"/>
    <property type="project" value="UniProtKB-KW"/>
</dbReference>
<evidence type="ECO:0000313" key="12">
    <source>
        <dbReference type="EMBL" id="KAK3264832.1"/>
    </source>
</evidence>
<dbReference type="PANTHER" id="PTHR10458:SF22">
    <property type="entry name" value="PEPTIDE DEFORMYLASE"/>
    <property type="match status" value="1"/>
</dbReference>
<dbReference type="SUPFAM" id="SSF56420">
    <property type="entry name" value="Peptide deformylase"/>
    <property type="match status" value="1"/>
</dbReference>
<evidence type="ECO:0000256" key="3">
    <source>
        <dbReference type="ARBA" id="ARBA00012175"/>
    </source>
</evidence>
<evidence type="ECO:0000256" key="4">
    <source>
        <dbReference type="ARBA" id="ARBA00022528"/>
    </source>
</evidence>
<dbReference type="FunFam" id="3.90.45.10:FF:000006">
    <property type="entry name" value="Peptide deformylase"/>
    <property type="match status" value="1"/>
</dbReference>
<dbReference type="PIRSF" id="PIRSF004749">
    <property type="entry name" value="Pep_def"/>
    <property type="match status" value="1"/>
</dbReference>
<sequence>MKELAPKAGPLEFSVPLEVLIYPDPKLRAPNLPIENFDDDLATLASEMFKTMYRTVGVGLAAPQVGVNVQLMVYNPEGDPNKGKEYVLVNPRIVKKSKDTDFEAEGCLSFPEIEGDVERSLTCKVEYRDLSGKRNTFILRGWQARIFQHEYDHLEKILFHDRMSPEVLETVQPQLTALEEAYNKNNS</sequence>
<comment type="similarity">
    <text evidence="2 11">Belongs to the polypeptide deformylase family.</text>
</comment>
<keyword evidence="7 11" id="KW-0378">Hydrolase</keyword>
<evidence type="ECO:0000256" key="7">
    <source>
        <dbReference type="ARBA" id="ARBA00022801"/>
    </source>
</evidence>
<keyword evidence="8 11" id="KW-0648">Protein biosynthesis</keyword>
<comment type="caution">
    <text evidence="12">The sequence shown here is derived from an EMBL/GenBank/DDBJ whole genome shotgun (WGS) entry which is preliminary data.</text>
</comment>
<comment type="subcellular location">
    <subcellularLocation>
        <location evidence="1 11">Plastid</location>
        <location evidence="1 11">Chloroplast</location>
    </subcellularLocation>
</comment>
<keyword evidence="6 11" id="KW-0479">Metal-binding</keyword>
<reference evidence="12 13" key="1">
    <citation type="journal article" date="2015" name="Genome Biol. Evol.">
        <title>Comparative Genomics of a Bacterivorous Green Alga Reveals Evolutionary Causalities and Consequences of Phago-Mixotrophic Mode of Nutrition.</title>
        <authorList>
            <person name="Burns J.A."/>
            <person name="Paasch A."/>
            <person name="Narechania A."/>
            <person name="Kim E."/>
        </authorList>
    </citation>
    <scope>NUCLEOTIDE SEQUENCE [LARGE SCALE GENOMIC DNA]</scope>
    <source>
        <strain evidence="12 13">PLY_AMNH</strain>
    </source>
</reference>
<name>A0AAE0FRQ5_9CHLO</name>
<accession>A0AAE0FRQ5</accession>
<dbReference type="EC" id="3.5.1.88" evidence="3 11"/>
<protein>
    <recommendedName>
        <fullName evidence="3 11">Peptide deformylase</fullName>
        <ecNumber evidence="3 11">3.5.1.88</ecNumber>
    </recommendedName>
</protein>
<evidence type="ECO:0000256" key="1">
    <source>
        <dbReference type="ARBA" id="ARBA00004229"/>
    </source>
</evidence>
<evidence type="ECO:0000256" key="2">
    <source>
        <dbReference type="ARBA" id="ARBA00010759"/>
    </source>
</evidence>
<dbReference type="GO" id="GO:0046872">
    <property type="term" value="F:metal ion binding"/>
    <property type="evidence" value="ECO:0007669"/>
    <property type="project" value="UniProtKB-KW"/>
</dbReference>
<gene>
    <name evidence="12" type="ORF">CYMTET_26441</name>
</gene>
<dbReference type="PRINTS" id="PR01576">
    <property type="entry name" value="PDEFORMYLASE"/>
</dbReference>
<dbReference type="Pfam" id="PF01327">
    <property type="entry name" value="Pep_deformylase"/>
    <property type="match status" value="1"/>
</dbReference>
<dbReference type="NCBIfam" id="NF001159">
    <property type="entry name" value="PRK00150.1-3"/>
    <property type="match status" value="1"/>
</dbReference>
<evidence type="ECO:0000256" key="11">
    <source>
        <dbReference type="RuleBase" id="RU362111"/>
    </source>
</evidence>
<dbReference type="PANTHER" id="PTHR10458">
    <property type="entry name" value="PEPTIDE DEFORMYLASE"/>
    <property type="match status" value="1"/>
</dbReference>
<keyword evidence="5 11" id="KW-0934">Plastid</keyword>
<dbReference type="InterPro" id="IPR023635">
    <property type="entry name" value="Peptide_deformylase"/>
</dbReference>
<dbReference type="Proteomes" id="UP001190700">
    <property type="component" value="Unassembled WGS sequence"/>
</dbReference>
<dbReference type="NCBIfam" id="TIGR00079">
    <property type="entry name" value="pept_deformyl"/>
    <property type="match status" value="1"/>
</dbReference>
<evidence type="ECO:0000256" key="8">
    <source>
        <dbReference type="ARBA" id="ARBA00022917"/>
    </source>
</evidence>
<evidence type="ECO:0000256" key="10">
    <source>
        <dbReference type="ARBA" id="ARBA00023004"/>
    </source>
</evidence>